<feature type="domain" description="Dyp-type peroxidase N-terminal" evidence="11">
    <location>
        <begin position="51"/>
        <end position="203"/>
    </location>
</feature>
<dbReference type="PROSITE" id="PS51318">
    <property type="entry name" value="TAT"/>
    <property type="match status" value="1"/>
</dbReference>
<dbReference type="Pfam" id="PF20628">
    <property type="entry name" value="Dyp_perox_C"/>
    <property type="match status" value="1"/>
</dbReference>
<reference evidence="14" key="1">
    <citation type="journal article" date="2019" name="Int. J. Syst. Evol. Microbiol.">
        <title>The Global Catalogue of Microorganisms (GCM) 10K type strain sequencing project: providing services to taxonomists for standard genome sequencing and annotation.</title>
        <authorList>
            <consortium name="The Broad Institute Genomics Platform"/>
            <consortium name="The Broad Institute Genome Sequencing Center for Infectious Disease"/>
            <person name="Wu L."/>
            <person name="Ma J."/>
        </authorList>
    </citation>
    <scope>NUCLEOTIDE SEQUENCE [LARGE SCALE GENOMIC DNA]</scope>
    <source>
        <strain evidence="14">JCM 16929</strain>
    </source>
</reference>
<keyword evidence="6" id="KW-0560">Oxidoreductase</keyword>
<evidence type="ECO:0000256" key="1">
    <source>
        <dbReference type="ARBA" id="ARBA00001970"/>
    </source>
</evidence>
<evidence type="ECO:0000256" key="5">
    <source>
        <dbReference type="ARBA" id="ARBA00022729"/>
    </source>
</evidence>
<feature type="domain" description="Dyp-type peroxidase C-terminal" evidence="12">
    <location>
        <begin position="212"/>
        <end position="394"/>
    </location>
</feature>
<feature type="signal peptide" evidence="10">
    <location>
        <begin position="1"/>
        <end position="32"/>
    </location>
</feature>
<protein>
    <submittedName>
        <fullName evidence="13">Dyp-type peroxidase</fullName>
    </submittedName>
</protein>
<dbReference type="PROSITE" id="PS51404">
    <property type="entry name" value="DYP_PEROXIDASE"/>
    <property type="match status" value="1"/>
</dbReference>
<gene>
    <name evidence="13" type="ORF">GCM10022236_49860</name>
</gene>
<feature type="region of interest" description="Disordered" evidence="9">
    <location>
        <begin position="281"/>
        <end position="304"/>
    </location>
</feature>
<keyword evidence="2 13" id="KW-0575">Peroxidase</keyword>
<dbReference type="InterPro" id="IPR006314">
    <property type="entry name" value="Dyp_peroxidase"/>
</dbReference>
<evidence type="ECO:0000256" key="3">
    <source>
        <dbReference type="ARBA" id="ARBA00022617"/>
    </source>
</evidence>
<evidence type="ECO:0000256" key="7">
    <source>
        <dbReference type="ARBA" id="ARBA00023004"/>
    </source>
</evidence>
<keyword evidence="4" id="KW-0479">Metal-binding</keyword>
<keyword evidence="3" id="KW-0349">Heme</keyword>
<evidence type="ECO:0000259" key="12">
    <source>
        <dbReference type="Pfam" id="PF20628"/>
    </source>
</evidence>
<dbReference type="InterPro" id="IPR048328">
    <property type="entry name" value="Dyp_perox_C"/>
</dbReference>
<dbReference type="NCBIfam" id="TIGR01413">
    <property type="entry name" value="Dyp_perox_fam"/>
    <property type="match status" value="1"/>
</dbReference>
<proteinExistence type="inferred from homology"/>
<evidence type="ECO:0000256" key="9">
    <source>
        <dbReference type="SAM" id="MobiDB-lite"/>
    </source>
</evidence>
<evidence type="ECO:0000256" key="4">
    <source>
        <dbReference type="ARBA" id="ARBA00022723"/>
    </source>
</evidence>
<comment type="cofactor">
    <cofactor evidence="1">
        <name>heme b</name>
        <dbReference type="ChEBI" id="CHEBI:60344"/>
    </cofactor>
</comment>
<dbReference type="EMBL" id="BAABAB010000051">
    <property type="protein sequence ID" value="GAA3641220.1"/>
    <property type="molecule type" value="Genomic_DNA"/>
</dbReference>
<evidence type="ECO:0000256" key="10">
    <source>
        <dbReference type="SAM" id="SignalP"/>
    </source>
</evidence>
<dbReference type="RefSeq" id="WP_344809775.1">
    <property type="nucleotide sequence ID" value="NZ_BAABAB010000051.1"/>
</dbReference>
<name>A0ABP7AV41_9ACTN</name>
<evidence type="ECO:0000256" key="2">
    <source>
        <dbReference type="ARBA" id="ARBA00022559"/>
    </source>
</evidence>
<dbReference type="InterPro" id="IPR048327">
    <property type="entry name" value="Dyp_perox_N"/>
</dbReference>
<dbReference type="Proteomes" id="UP001501490">
    <property type="component" value="Unassembled WGS sequence"/>
</dbReference>
<evidence type="ECO:0000256" key="8">
    <source>
        <dbReference type="ARBA" id="ARBA00025737"/>
    </source>
</evidence>
<feature type="chain" id="PRO_5046734250" evidence="10">
    <location>
        <begin position="33"/>
        <end position="407"/>
    </location>
</feature>
<dbReference type="InterPro" id="IPR011008">
    <property type="entry name" value="Dimeric_a/b-barrel"/>
</dbReference>
<organism evidence="13 14">
    <name type="scientific">Microlunatus ginsengisoli</name>
    <dbReference type="NCBI Taxonomy" id="363863"/>
    <lineage>
        <taxon>Bacteria</taxon>
        <taxon>Bacillati</taxon>
        <taxon>Actinomycetota</taxon>
        <taxon>Actinomycetes</taxon>
        <taxon>Propionibacteriales</taxon>
        <taxon>Propionibacteriaceae</taxon>
        <taxon>Microlunatus</taxon>
    </lineage>
</organism>
<evidence type="ECO:0000313" key="14">
    <source>
        <dbReference type="Proteomes" id="UP001501490"/>
    </source>
</evidence>
<evidence type="ECO:0000259" key="11">
    <source>
        <dbReference type="Pfam" id="PF04261"/>
    </source>
</evidence>
<dbReference type="InterPro" id="IPR006311">
    <property type="entry name" value="TAT_signal"/>
</dbReference>
<keyword evidence="14" id="KW-1185">Reference proteome</keyword>
<dbReference type="PANTHER" id="PTHR30521:SF4">
    <property type="entry name" value="DEFERROCHELATASE"/>
    <property type="match status" value="1"/>
</dbReference>
<dbReference type="GO" id="GO:0004601">
    <property type="term" value="F:peroxidase activity"/>
    <property type="evidence" value="ECO:0007669"/>
    <property type="project" value="UniProtKB-KW"/>
</dbReference>
<accession>A0ABP7AV41</accession>
<comment type="similarity">
    <text evidence="8">Belongs to the DyP-type peroxidase family.</text>
</comment>
<keyword evidence="7" id="KW-0408">Iron</keyword>
<comment type="caution">
    <text evidence="13">The sequence shown here is derived from an EMBL/GenBank/DDBJ whole genome shotgun (WGS) entry which is preliminary data.</text>
</comment>
<dbReference type="PANTHER" id="PTHR30521">
    <property type="entry name" value="DEFERROCHELATASE/PEROXIDASE"/>
    <property type="match status" value="1"/>
</dbReference>
<evidence type="ECO:0000256" key="6">
    <source>
        <dbReference type="ARBA" id="ARBA00023002"/>
    </source>
</evidence>
<sequence>MTASRSSIGRRAFLAGTVAAAGAVAAGPAAWAADPTERSGPERVPFTGEHQAGIVEEARPAAAFASFDVTARDKAELGVLMQRLTDRARALTDGAVPTNPGIATPPMDAGLLGPEPPAGRLTVTVGVGASLFDHRYALTALKPRRLRPMDTFADDDLDPAQCHGDLLLQLCADSHDVVLNALRDLTRSTRGLMQPRWRINGFRPAPRPDGAARNLMGFKDGTANPDPADAAGMDRLVWIRPDGGEPAWTVGGSYLVVRTIRMLVEFWDRVGIGEQERMLGRRKDTGAPLSGSVETDLPDYSDDPTGAVTPLDSHIRMANPRTSATDGSRLLRRAYNYDRGIDVNGNLDMGLLFTCFQQDLDRQFVTVQKRLAGEPLVDYISPVGGGYFLALPGVTDERDSYASGLLS</sequence>
<evidence type="ECO:0000313" key="13">
    <source>
        <dbReference type="EMBL" id="GAA3641220.1"/>
    </source>
</evidence>
<dbReference type="Pfam" id="PF04261">
    <property type="entry name" value="Dyp_perox_N"/>
    <property type="match status" value="1"/>
</dbReference>
<keyword evidence="5 10" id="KW-0732">Signal</keyword>
<dbReference type="SUPFAM" id="SSF54909">
    <property type="entry name" value="Dimeric alpha+beta barrel"/>
    <property type="match status" value="1"/>
</dbReference>